<evidence type="ECO:0000313" key="3">
    <source>
        <dbReference type="EnsemblPlants" id="EMT29835"/>
    </source>
</evidence>
<reference evidence="3" key="1">
    <citation type="submission" date="2015-06" db="UniProtKB">
        <authorList>
            <consortium name="EnsemblPlants"/>
        </authorList>
    </citation>
    <scope>IDENTIFICATION</scope>
</reference>
<dbReference type="PROSITE" id="PS50294">
    <property type="entry name" value="WD_REPEATS_REGION"/>
    <property type="match status" value="1"/>
</dbReference>
<dbReference type="SMART" id="SM00320">
    <property type="entry name" value="WD40"/>
    <property type="match status" value="3"/>
</dbReference>
<dbReference type="GO" id="GO:0006886">
    <property type="term" value="P:intracellular protein transport"/>
    <property type="evidence" value="ECO:0007669"/>
    <property type="project" value="TreeGrafter"/>
</dbReference>
<accession>M8BXX3</accession>
<evidence type="ECO:0000256" key="2">
    <source>
        <dbReference type="ARBA" id="ARBA00022737"/>
    </source>
</evidence>
<name>M8BXX3_AEGTA</name>
<keyword evidence="1" id="KW-0853">WD repeat</keyword>
<dbReference type="Gene3D" id="2.130.10.10">
    <property type="entry name" value="YVTN repeat-like/Quinoprotein amine dehydrogenase"/>
    <property type="match status" value="1"/>
</dbReference>
<dbReference type="GO" id="GO:0030126">
    <property type="term" value="C:COPI vesicle coat"/>
    <property type="evidence" value="ECO:0007669"/>
    <property type="project" value="TreeGrafter"/>
</dbReference>
<keyword evidence="2" id="KW-0677">Repeat</keyword>
<dbReference type="GO" id="GO:0006888">
    <property type="term" value="P:endoplasmic reticulum to Golgi vesicle-mediated transport"/>
    <property type="evidence" value="ECO:0007669"/>
    <property type="project" value="TreeGrafter"/>
</dbReference>
<protein>
    <submittedName>
        <fullName evidence="3">Uncharacterized protein</fullName>
    </submittedName>
</protein>
<dbReference type="InterPro" id="IPR050844">
    <property type="entry name" value="Coatomer_complex_subunit"/>
</dbReference>
<dbReference type="SUPFAM" id="SSF50978">
    <property type="entry name" value="WD40 repeat-like"/>
    <property type="match status" value="1"/>
</dbReference>
<organism evidence="3">
    <name type="scientific">Aegilops tauschii</name>
    <name type="common">Tausch's goatgrass</name>
    <name type="synonym">Aegilops squarrosa</name>
    <dbReference type="NCBI Taxonomy" id="37682"/>
    <lineage>
        <taxon>Eukaryota</taxon>
        <taxon>Viridiplantae</taxon>
        <taxon>Streptophyta</taxon>
        <taxon>Embryophyta</taxon>
        <taxon>Tracheophyta</taxon>
        <taxon>Spermatophyta</taxon>
        <taxon>Magnoliopsida</taxon>
        <taxon>Liliopsida</taxon>
        <taxon>Poales</taxon>
        <taxon>Poaceae</taxon>
        <taxon>BOP clade</taxon>
        <taxon>Pooideae</taxon>
        <taxon>Triticodae</taxon>
        <taxon>Triticeae</taxon>
        <taxon>Triticinae</taxon>
        <taxon>Aegilops</taxon>
    </lineage>
</organism>
<proteinExistence type="predicted"/>
<dbReference type="InterPro" id="IPR001680">
    <property type="entry name" value="WD40_rpt"/>
</dbReference>
<dbReference type="PANTHER" id="PTHR19876">
    <property type="entry name" value="COATOMER"/>
    <property type="match status" value="1"/>
</dbReference>
<evidence type="ECO:0000256" key="1">
    <source>
        <dbReference type="ARBA" id="ARBA00022574"/>
    </source>
</evidence>
<dbReference type="InterPro" id="IPR036322">
    <property type="entry name" value="WD40_repeat_dom_sf"/>
</dbReference>
<dbReference type="GO" id="GO:0006891">
    <property type="term" value="P:intra-Golgi vesicle-mediated transport"/>
    <property type="evidence" value="ECO:0007669"/>
    <property type="project" value="TreeGrafter"/>
</dbReference>
<dbReference type="PROSITE" id="PS50082">
    <property type="entry name" value="WD_REPEATS_2"/>
    <property type="match status" value="1"/>
</dbReference>
<dbReference type="GO" id="GO:0006890">
    <property type="term" value="P:retrograde vesicle-mediated transport, Golgi to endoplasmic reticulum"/>
    <property type="evidence" value="ECO:0007669"/>
    <property type="project" value="TreeGrafter"/>
</dbReference>
<dbReference type="PANTHER" id="PTHR19876:SF35">
    <property type="entry name" value="COATOMER WD ASSOCIATED REGION DOMAIN-CONTAINING PROTEIN"/>
    <property type="match status" value="1"/>
</dbReference>
<sequence>MTRSRSSCGSIAAHLRRRRRSPTGSIGERKKALRLGLEQSAREATDASGEAVSLTRGSLVGLILQIIIVPDAQQVSSIDVHPTEPWILTTNHVGIIRVWNYHTMVVCAAKFIAREKWIITGDGNGVIHVYSYDQNQHDKTLDAQDSCITTLVVHPTQPFVLSLSDDEDDPLIKLWDWDRGWACTREFRGHTNKVMQVTFNPENKDCFASASCDGTVKIWSICSDNITTLKLGGQSLLCVDYFTRRNQQYLIVGCQDKTAQVDVASSLHTSYTLKS</sequence>
<dbReference type="AlphaFoldDB" id="M8BXX3"/>
<dbReference type="EnsemblPlants" id="EMT29835">
    <property type="protein sequence ID" value="EMT29835"/>
    <property type="gene ID" value="F775_22121"/>
</dbReference>
<dbReference type="Pfam" id="PF00400">
    <property type="entry name" value="WD40"/>
    <property type="match status" value="1"/>
</dbReference>
<dbReference type="InterPro" id="IPR015943">
    <property type="entry name" value="WD40/YVTN_repeat-like_dom_sf"/>
</dbReference>